<evidence type="ECO:0000256" key="6">
    <source>
        <dbReference type="ARBA" id="ARBA00023049"/>
    </source>
</evidence>
<evidence type="ECO:0000256" key="2">
    <source>
        <dbReference type="ARBA" id="ARBA00022670"/>
    </source>
</evidence>
<dbReference type="PANTHER" id="PTHR21666:SF288">
    <property type="entry name" value="CELL DIVISION PROTEIN YTFB"/>
    <property type="match status" value="1"/>
</dbReference>
<evidence type="ECO:0000256" key="1">
    <source>
        <dbReference type="ARBA" id="ARBA00001947"/>
    </source>
</evidence>
<dbReference type="FunFam" id="2.70.70.10:FF:000006">
    <property type="entry name" value="M23 family peptidase"/>
    <property type="match status" value="1"/>
</dbReference>
<dbReference type="InterPro" id="IPR016047">
    <property type="entry name" value="M23ase_b-sheet_dom"/>
</dbReference>
<evidence type="ECO:0000256" key="3">
    <source>
        <dbReference type="ARBA" id="ARBA00022723"/>
    </source>
</evidence>
<dbReference type="RefSeq" id="WP_184071072.1">
    <property type="nucleotide sequence ID" value="NZ_JACHNZ010000044.1"/>
</dbReference>
<evidence type="ECO:0000259" key="7">
    <source>
        <dbReference type="Pfam" id="PF01551"/>
    </source>
</evidence>
<dbReference type="Gene3D" id="2.70.70.10">
    <property type="entry name" value="Glucose Permease (Domain IIA)"/>
    <property type="match status" value="1"/>
</dbReference>
<dbReference type="GO" id="GO:0006508">
    <property type="term" value="P:proteolysis"/>
    <property type="evidence" value="ECO:0007669"/>
    <property type="project" value="UniProtKB-KW"/>
</dbReference>
<protein>
    <submittedName>
        <fullName evidence="8">Murein DD-endopeptidase MepM/ murein hydrolase activator NlpD</fullName>
    </submittedName>
</protein>
<feature type="domain" description="M23ase beta-sheet core" evidence="7">
    <location>
        <begin position="360"/>
        <end position="455"/>
    </location>
</feature>
<dbReference type="PANTHER" id="PTHR21666">
    <property type="entry name" value="PEPTIDASE-RELATED"/>
    <property type="match status" value="1"/>
</dbReference>
<keyword evidence="4 8" id="KW-0378">Hydrolase</keyword>
<comment type="caution">
    <text evidence="8">The sequence shown here is derived from an EMBL/GenBank/DDBJ whole genome shotgun (WGS) entry which is preliminary data.</text>
</comment>
<dbReference type="InterPro" id="IPR011055">
    <property type="entry name" value="Dup_hybrid_motif"/>
</dbReference>
<gene>
    <name evidence="8" type="ORF">GGQ98_003096</name>
</gene>
<name>A0A7W7FA95_9SPHN</name>
<dbReference type="CDD" id="cd12797">
    <property type="entry name" value="M23_peptidase"/>
    <property type="match status" value="1"/>
</dbReference>
<keyword evidence="3" id="KW-0479">Metal-binding</keyword>
<dbReference type="SUPFAM" id="SSF51261">
    <property type="entry name" value="Duplicated hybrid motif"/>
    <property type="match status" value="1"/>
</dbReference>
<sequence>MFQPTTRAFEGATFSIPAPAARVPFASANVASAKAGARPASIVVDLGADIGSKRWWRGMATLGAVLGLAVTVALNPAPFETPAQPELAPTQFAALDSVSVAPLAQRPQGLGFHQPSARVTALAEPPERPRIEVAARLREVDSFNGALRRAGVSAADVANVALLAAGHTDVKSMKPGATIDLVLGRRTDKSQPRPLESLAFRAAFDLRLEVNRSAAGDLIVTRDEIAVDDSPLVVAGDVGGSLYQSARAFGLPSRVVASYIKALSPKVNFQRDVGSRDNFQMVVEHRRAETGETETGNLIYAKLGGKRDIELLRWVHNGRTKFFLADGSSAVEGMIRSPVAGARFSSGFGARFHPILKRQRMHSGVDFAARTGTPVMSTAPGTVIFAGRNGGYGNQVRVRHANGIVTTYSHLSRIASRSGQRVGAGDVIGNVGSTGLSTGPHLHYEVHIGGRPVNPRSAKLPIQEQLEGQELARFKAELQRMRQMKPVAVSHDA</sequence>
<comment type="cofactor">
    <cofactor evidence="1">
        <name>Zn(2+)</name>
        <dbReference type="ChEBI" id="CHEBI:29105"/>
    </cofactor>
</comment>
<dbReference type="Pfam" id="PF01551">
    <property type="entry name" value="Peptidase_M23"/>
    <property type="match status" value="1"/>
</dbReference>
<dbReference type="EMBL" id="JACHNZ010000044">
    <property type="protein sequence ID" value="MBB4633458.1"/>
    <property type="molecule type" value="Genomic_DNA"/>
</dbReference>
<keyword evidence="9" id="KW-1185">Reference proteome</keyword>
<keyword evidence="6" id="KW-0482">Metalloprotease</keyword>
<organism evidence="8 9">
    <name type="scientific">Sphingosinicella soli</name>
    <dbReference type="NCBI Taxonomy" id="333708"/>
    <lineage>
        <taxon>Bacteria</taxon>
        <taxon>Pseudomonadati</taxon>
        <taxon>Pseudomonadota</taxon>
        <taxon>Alphaproteobacteria</taxon>
        <taxon>Sphingomonadales</taxon>
        <taxon>Sphingosinicellaceae</taxon>
        <taxon>Sphingosinicella</taxon>
    </lineage>
</organism>
<proteinExistence type="predicted"/>
<evidence type="ECO:0000256" key="5">
    <source>
        <dbReference type="ARBA" id="ARBA00022833"/>
    </source>
</evidence>
<evidence type="ECO:0000313" key="8">
    <source>
        <dbReference type="EMBL" id="MBB4633458.1"/>
    </source>
</evidence>
<keyword evidence="2" id="KW-0645">Protease</keyword>
<dbReference type="GO" id="GO:0004222">
    <property type="term" value="F:metalloendopeptidase activity"/>
    <property type="evidence" value="ECO:0007669"/>
    <property type="project" value="TreeGrafter"/>
</dbReference>
<accession>A0A7W7FA95</accession>
<keyword evidence="5" id="KW-0862">Zinc</keyword>
<dbReference type="InterPro" id="IPR050570">
    <property type="entry name" value="Cell_wall_metabolism_enzyme"/>
</dbReference>
<evidence type="ECO:0000256" key="4">
    <source>
        <dbReference type="ARBA" id="ARBA00022801"/>
    </source>
</evidence>
<dbReference type="Proteomes" id="UP000566324">
    <property type="component" value="Unassembled WGS sequence"/>
</dbReference>
<dbReference type="GO" id="GO:0046872">
    <property type="term" value="F:metal ion binding"/>
    <property type="evidence" value="ECO:0007669"/>
    <property type="project" value="UniProtKB-KW"/>
</dbReference>
<reference evidence="8 9" key="1">
    <citation type="submission" date="2020-08" db="EMBL/GenBank/DDBJ databases">
        <title>Genomic Encyclopedia of Type Strains, Phase IV (KMG-IV): sequencing the most valuable type-strain genomes for metagenomic binning, comparative biology and taxonomic classification.</title>
        <authorList>
            <person name="Goeker M."/>
        </authorList>
    </citation>
    <scope>NUCLEOTIDE SEQUENCE [LARGE SCALE GENOMIC DNA]</scope>
    <source>
        <strain evidence="8 9">DSM 17328</strain>
    </source>
</reference>
<dbReference type="AlphaFoldDB" id="A0A7W7FA95"/>
<evidence type="ECO:0000313" key="9">
    <source>
        <dbReference type="Proteomes" id="UP000566324"/>
    </source>
</evidence>
<dbReference type="Gene3D" id="3.10.450.350">
    <property type="match status" value="1"/>
</dbReference>